<dbReference type="SUPFAM" id="SSF51556">
    <property type="entry name" value="Metallo-dependent hydrolases"/>
    <property type="match status" value="1"/>
</dbReference>
<keyword evidence="2" id="KW-0224">Dipeptidase</keyword>
<proteinExistence type="predicted"/>
<dbReference type="RefSeq" id="WP_166848556.1">
    <property type="nucleotide sequence ID" value="NZ_JAAONY010000001.1"/>
</dbReference>
<dbReference type="PROSITE" id="PS51365">
    <property type="entry name" value="RENAL_DIPEPTIDASE_2"/>
    <property type="match status" value="1"/>
</dbReference>
<dbReference type="Proteomes" id="UP000528457">
    <property type="component" value="Unassembled WGS sequence"/>
</dbReference>
<sequence>MANLPGINKLNNKTAFLWLATASLSFASSAYAAANIEVSPKATQLARDALIVDTHIDVPYRIEDSYADVTKATKDGDFDYPRASRGGLDAAFMSVYIPAEYEKKGGSIALADRLIDRVEAMVGRAPEKFALAYSTQDMLDNQKAGKISLPMGMENGTPIEGNMENLKYFYDRGIRYITLAHSKSNHISDSSYSEDKPHQGLSDFGKKLITEMNNIGMMIDISHVSDQAFYDVMAVTKAPVIASHSSLRHFTPGWERNMDDKMLQALKKNGGVIQINFGSAFIHEEANGYNNKRKAAVAAYKKAHPKASEQDVKGFEVKYKKENPYPYASLDQVLDHFDYAVKLIGIDHVGVGSDYDGVGDSLPENLKDVASYPALVQGLLNRGYSETDIRKILGDNLLRVWQAVESYGEKH</sequence>
<dbReference type="InParanoid" id="A0A7X0JU26"/>
<keyword evidence="2" id="KW-0378">Hydrolase</keyword>
<organism evidence="2 3">
    <name type="scientific">Pseudoteredinibacter isoporae</name>
    <dbReference type="NCBI Taxonomy" id="570281"/>
    <lineage>
        <taxon>Bacteria</taxon>
        <taxon>Pseudomonadati</taxon>
        <taxon>Pseudomonadota</taxon>
        <taxon>Gammaproteobacteria</taxon>
        <taxon>Cellvibrionales</taxon>
        <taxon>Cellvibrionaceae</taxon>
        <taxon>Pseudoteredinibacter</taxon>
    </lineage>
</organism>
<accession>A0A7X0JU26</accession>
<evidence type="ECO:0000256" key="1">
    <source>
        <dbReference type="SAM" id="SignalP"/>
    </source>
</evidence>
<dbReference type="EMBL" id="JACHHT010000001">
    <property type="protein sequence ID" value="MBB6521411.1"/>
    <property type="molecule type" value="Genomic_DNA"/>
</dbReference>
<feature type="chain" id="PRO_5031434610" evidence="1">
    <location>
        <begin position="33"/>
        <end position="411"/>
    </location>
</feature>
<keyword evidence="1" id="KW-0732">Signal</keyword>
<keyword evidence="3" id="KW-1185">Reference proteome</keyword>
<dbReference type="InterPro" id="IPR008257">
    <property type="entry name" value="Pept_M19"/>
</dbReference>
<dbReference type="EC" id="3.4.13.19" evidence="2"/>
<comment type="caution">
    <text evidence="2">The sequence shown here is derived from an EMBL/GenBank/DDBJ whole genome shotgun (WGS) entry which is preliminary data.</text>
</comment>
<dbReference type="PANTHER" id="PTHR10443:SF12">
    <property type="entry name" value="DIPEPTIDASE"/>
    <property type="match status" value="1"/>
</dbReference>
<dbReference type="GO" id="GO:0070573">
    <property type="term" value="F:metallodipeptidase activity"/>
    <property type="evidence" value="ECO:0007669"/>
    <property type="project" value="InterPro"/>
</dbReference>
<protein>
    <submittedName>
        <fullName evidence="2">Membrane dipeptidase</fullName>
        <ecNumber evidence="2">3.4.13.19</ecNumber>
    </submittedName>
</protein>
<dbReference type="InterPro" id="IPR032466">
    <property type="entry name" value="Metal_Hydrolase"/>
</dbReference>
<evidence type="ECO:0000313" key="3">
    <source>
        <dbReference type="Proteomes" id="UP000528457"/>
    </source>
</evidence>
<dbReference type="Pfam" id="PF01244">
    <property type="entry name" value="Peptidase_M19"/>
    <property type="match status" value="1"/>
</dbReference>
<name>A0A7X0JU26_9GAMM</name>
<dbReference type="CDD" id="cd01301">
    <property type="entry name" value="rDP_like"/>
    <property type="match status" value="1"/>
</dbReference>
<dbReference type="GO" id="GO:0006508">
    <property type="term" value="P:proteolysis"/>
    <property type="evidence" value="ECO:0007669"/>
    <property type="project" value="InterPro"/>
</dbReference>
<keyword evidence="2" id="KW-0645">Protease</keyword>
<reference evidence="2 3" key="1">
    <citation type="submission" date="2020-08" db="EMBL/GenBank/DDBJ databases">
        <title>Genomic Encyclopedia of Type Strains, Phase IV (KMG-IV): sequencing the most valuable type-strain genomes for metagenomic binning, comparative biology and taxonomic classification.</title>
        <authorList>
            <person name="Goeker M."/>
        </authorList>
    </citation>
    <scope>NUCLEOTIDE SEQUENCE [LARGE SCALE GENOMIC DNA]</scope>
    <source>
        <strain evidence="2 3">DSM 22368</strain>
    </source>
</reference>
<gene>
    <name evidence="2" type="ORF">HNR48_001689</name>
</gene>
<evidence type="ECO:0000313" key="2">
    <source>
        <dbReference type="EMBL" id="MBB6521411.1"/>
    </source>
</evidence>
<feature type="signal peptide" evidence="1">
    <location>
        <begin position="1"/>
        <end position="32"/>
    </location>
</feature>
<dbReference type="Gene3D" id="3.20.20.140">
    <property type="entry name" value="Metal-dependent hydrolases"/>
    <property type="match status" value="1"/>
</dbReference>
<dbReference type="PANTHER" id="PTHR10443">
    <property type="entry name" value="MICROSOMAL DIPEPTIDASE"/>
    <property type="match status" value="1"/>
</dbReference>
<dbReference type="AlphaFoldDB" id="A0A7X0JU26"/>